<dbReference type="InterPro" id="IPR050680">
    <property type="entry name" value="YpeA/RimI_acetyltransf"/>
</dbReference>
<organism evidence="4 5">
    <name type="scientific">Streptococcus massiliensis</name>
    <dbReference type="NCBI Taxonomy" id="313439"/>
    <lineage>
        <taxon>Bacteria</taxon>
        <taxon>Bacillati</taxon>
        <taxon>Bacillota</taxon>
        <taxon>Bacilli</taxon>
        <taxon>Lactobacillales</taxon>
        <taxon>Streptococcaceae</taxon>
        <taxon>Streptococcus</taxon>
    </lineage>
</organism>
<name>A0A380L002_9STRE</name>
<evidence type="ECO:0000259" key="3">
    <source>
        <dbReference type="PROSITE" id="PS51186"/>
    </source>
</evidence>
<dbReference type="Pfam" id="PF00583">
    <property type="entry name" value="Acetyltransf_1"/>
    <property type="match status" value="1"/>
</dbReference>
<dbReference type="InterPro" id="IPR000182">
    <property type="entry name" value="GNAT_dom"/>
</dbReference>
<dbReference type="Gene3D" id="3.40.630.30">
    <property type="match status" value="1"/>
</dbReference>
<protein>
    <submittedName>
        <fullName evidence="4">GNAT family acetyltransferase</fullName>
        <ecNumber evidence="4">2.3.1.-</ecNumber>
    </submittedName>
</protein>
<proteinExistence type="predicted"/>
<dbReference type="PANTHER" id="PTHR43420">
    <property type="entry name" value="ACETYLTRANSFERASE"/>
    <property type="match status" value="1"/>
</dbReference>
<accession>A0A380L002</accession>
<dbReference type="PROSITE" id="PS51186">
    <property type="entry name" value="GNAT"/>
    <property type="match status" value="1"/>
</dbReference>
<dbReference type="InterPro" id="IPR016181">
    <property type="entry name" value="Acyl_CoA_acyltransferase"/>
</dbReference>
<dbReference type="STRING" id="1123307.GCA_000380065_01007"/>
<dbReference type="Proteomes" id="UP000254634">
    <property type="component" value="Unassembled WGS sequence"/>
</dbReference>
<reference evidence="4" key="1">
    <citation type="submission" date="2018-06" db="EMBL/GenBank/DDBJ databases">
        <authorList>
            <consortium name="Pathogen Informatics"/>
            <person name="Doyle S."/>
        </authorList>
    </citation>
    <scope>NUCLEOTIDE SEQUENCE [LARGE SCALE GENOMIC DNA]</scope>
    <source>
        <strain evidence="4">NCTC13765</strain>
    </source>
</reference>
<keyword evidence="2 4" id="KW-0012">Acyltransferase</keyword>
<evidence type="ECO:0000313" key="5">
    <source>
        <dbReference type="Proteomes" id="UP000254634"/>
    </source>
</evidence>
<feature type="domain" description="N-acetyltransferase" evidence="3">
    <location>
        <begin position="1"/>
        <end position="102"/>
    </location>
</feature>
<dbReference type="AlphaFoldDB" id="A0A380L002"/>
<dbReference type="EMBL" id="UHFR01000005">
    <property type="protein sequence ID" value="SUN76100.1"/>
    <property type="molecule type" value="Genomic_DNA"/>
</dbReference>
<keyword evidence="1 4" id="KW-0808">Transferase</keyword>
<evidence type="ECO:0000256" key="1">
    <source>
        <dbReference type="ARBA" id="ARBA00022679"/>
    </source>
</evidence>
<dbReference type="GO" id="GO:0016747">
    <property type="term" value="F:acyltransferase activity, transferring groups other than amino-acyl groups"/>
    <property type="evidence" value="ECO:0007669"/>
    <property type="project" value="InterPro"/>
</dbReference>
<evidence type="ECO:0000313" key="4">
    <source>
        <dbReference type="EMBL" id="SUN76100.1"/>
    </source>
</evidence>
<dbReference type="SUPFAM" id="SSF55729">
    <property type="entry name" value="Acyl-CoA N-acyltransferases (Nat)"/>
    <property type="match status" value="1"/>
</dbReference>
<sequence length="107" mass="11819">MGAASLTRPAKKGKLKHRAIFAIALDRKVWGKGLGRTLTEVCINCAKEAAYLQLELEVVASNQAALALYKSVGFVEYGRNPKAFLTRKGNYQETLLMRLELDSYAAK</sequence>
<dbReference type="EC" id="2.3.1.-" evidence="4"/>
<evidence type="ECO:0000256" key="2">
    <source>
        <dbReference type="ARBA" id="ARBA00023315"/>
    </source>
</evidence>
<keyword evidence="5" id="KW-1185">Reference proteome</keyword>
<gene>
    <name evidence="4" type="primary">yncA</name>
    <name evidence="4" type="ORF">NCTC13765_00546</name>
</gene>